<organism evidence="3 4">
    <name type="scientific">Streptococcus ovuberis</name>
    <dbReference type="NCBI Taxonomy" id="1936207"/>
    <lineage>
        <taxon>Bacteria</taxon>
        <taxon>Bacillati</taxon>
        <taxon>Bacillota</taxon>
        <taxon>Bacilli</taxon>
        <taxon>Lactobacillales</taxon>
        <taxon>Streptococcaceae</taxon>
        <taxon>Streptococcus</taxon>
    </lineage>
</organism>
<dbReference type="PANTHER" id="PTHR36834">
    <property type="entry name" value="MEMBRANE PROTEIN-RELATED"/>
    <property type="match status" value="1"/>
</dbReference>
<evidence type="ECO:0000313" key="4">
    <source>
        <dbReference type="Proteomes" id="UP000522720"/>
    </source>
</evidence>
<dbReference type="InterPro" id="IPR053150">
    <property type="entry name" value="Teicoplanin_resist-assoc"/>
</dbReference>
<evidence type="ECO:0000313" key="3">
    <source>
        <dbReference type="EMBL" id="NKZ20384.1"/>
    </source>
</evidence>
<dbReference type="AlphaFoldDB" id="A0A7X6MZ58"/>
<proteinExistence type="predicted"/>
<keyword evidence="1" id="KW-1133">Transmembrane helix</keyword>
<protein>
    <submittedName>
        <fullName evidence="3">VanZ family protein</fullName>
    </submittedName>
</protein>
<evidence type="ECO:0000259" key="2">
    <source>
        <dbReference type="Pfam" id="PF04892"/>
    </source>
</evidence>
<gene>
    <name evidence="3" type="ORF">HF992_05920</name>
</gene>
<keyword evidence="4" id="KW-1185">Reference proteome</keyword>
<sequence>MWANGSTKLFDKHLEPTPLGRRLFYLLAVAYILVLIAMCFTPQQLMPQYKDVMTPGIIQVGRVYLLLIPLNSFVNAGQIDTWSNFFLILLQNIANVLLLIPLVFCCLVLFPKWRSLKKALLYSFFISLGIEMTQIILDVTIDAGRVFEIDDLWTNSLGGGIAYCIYSTICKAIFKKERS</sequence>
<keyword evidence="1" id="KW-0472">Membrane</keyword>
<dbReference type="Pfam" id="PF04892">
    <property type="entry name" value="VanZ"/>
    <property type="match status" value="1"/>
</dbReference>
<dbReference type="RefSeq" id="WP_168549138.1">
    <property type="nucleotide sequence ID" value="NZ_JAAXPR010000008.1"/>
</dbReference>
<dbReference type="EMBL" id="JAAXPR010000008">
    <property type="protein sequence ID" value="NKZ20384.1"/>
    <property type="molecule type" value="Genomic_DNA"/>
</dbReference>
<dbReference type="InterPro" id="IPR006976">
    <property type="entry name" value="VanZ-like"/>
</dbReference>
<evidence type="ECO:0000256" key="1">
    <source>
        <dbReference type="SAM" id="Phobius"/>
    </source>
</evidence>
<feature type="transmembrane region" description="Helical" evidence="1">
    <location>
        <begin position="85"/>
        <end position="110"/>
    </location>
</feature>
<feature type="domain" description="VanZ-like" evidence="2">
    <location>
        <begin position="29"/>
        <end position="168"/>
    </location>
</feature>
<dbReference type="PANTHER" id="PTHR36834:SF2">
    <property type="entry name" value="MEMBRANE PROTEIN"/>
    <property type="match status" value="1"/>
</dbReference>
<accession>A0A7X6MZ58</accession>
<name>A0A7X6MZ58_9STRE</name>
<keyword evidence="1" id="KW-0812">Transmembrane</keyword>
<feature type="transmembrane region" description="Helical" evidence="1">
    <location>
        <begin position="157"/>
        <end position="174"/>
    </location>
</feature>
<feature type="transmembrane region" description="Helical" evidence="1">
    <location>
        <begin position="119"/>
        <end position="137"/>
    </location>
</feature>
<dbReference type="Proteomes" id="UP000522720">
    <property type="component" value="Unassembled WGS sequence"/>
</dbReference>
<reference evidence="3 4" key="1">
    <citation type="submission" date="2020-04" db="EMBL/GenBank/DDBJ databases">
        <title>MicrobeNet Type strains.</title>
        <authorList>
            <person name="Nicholson A.C."/>
        </authorList>
    </citation>
    <scope>NUCLEOTIDE SEQUENCE [LARGE SCALE GENOMIC DNA]</scope>
    <source>
        <strain evidence="3 4">CCUG 69612</strain>
    </source>
</reference>
<feature type="transmembrane region" description="Helical" evidence="1">
    <location>
        <begin position="23"/>
        <end position="40"/>
    </location>
</feature>
<comment type="caution">
    <text evidence="3">The sequence shown here is derived from an EMBL/GenBank/DDBJ whole genome shotgun (WGS) entry which is preliminary data.</text>
</comment>